<dbReference type="Gene3D" id="3.40.190.290">
    <property type="match status" value="1"/>
</dbReference>
<dbReference type="InterPro" id="IPR036390">
    <property type="entry name" value="WH_DNA-bd_sf"/>
</dbReference>
<dbReference type="InterPro" id="IPR000847">
    <property type="entry name" value="LysR_HTH_N"/>
</dbReference>
<dbReference type="FunFam" id="1.10.10.10:FF:000001">
    <property type="entry name" value="LysR family transcriptional regulator"/>
    <property type="match status" value="1"/>
</dbReference>
<feature type="domain" description="HTH lysR-type" evidence="5">
    <location>
        <begin position="1"/>
        <end position="58"/>
    </location>
</feature>
<proteinExistence type="inferred from homology"/>
<evidence type="ECO:0000256" key="2">
    <source>
        <dbReference type="ARBA" id="ARBA00023015"/>
    </source>
</evidence>
<dbReference type="SUPFAM" id="SSF46785">
    <property type="entry name" value="Winged helix' DNA-binding domain"/>
    <property type="match status" value="1"/>
</dbReference>
<gene>
    <name evidence="6" type="ORF">MNBD_GAMMA22-592</name>
</gene>
<dbReference type="GO" id="GO:0000976">
    <property type="term" value="F:transcription cis-regulatory region binding"/>
    <property type="evidence" value="ECO:0007669"/>
    <property type="project" value="TreeGrafter"/>
</dbReference>
<evidence type="ECO:0000256" key="1">
    <source>
        <dbReference type="ARBA" id="ARBA00009437"/>
    </source>
</evidence>
<evidence type="ECO:0000313" key="6">
    <source>
        <dbReference type="EMBL" id="VAW93040.1"/>
    </source>
</evidence>
<evidence type="ECO:0000259" key="5">
    <source>
        <dbReference type="PROSITE" id="PS50931"/>
    </source>
</evidence>
<reference evidence="6" key="1">
    <citation type="submission" date="2018-06" db="EMBL/GenBank/DDBJ databases">
        <authorList>
            <person name="Zhirakovskaya E."/>
        </authorList>
    </citation>
    <scope>NUCLEOTIDE SEQUENCE</scope>
</reference>
<organism evidence="6">
    <name type="scientific">hydrothermal vent metagenome</name>
    <dbReference type="NCBI Taxonomy" id="652676"/>
    <lineage>
        <taxon>unclassified sequences</taxon>
        <taxon>metagenomes</taxon>
        <taxon>ecological metagenomes</taxon>
    </lineage>
</organism>
<keyword evidence="2" id="KW-0805">Transcription regulation</keyword>
<dbReference type="InterPro" id="IPR036388">
    <property type="entry name" value="WH-like_DNA-bd_sf"/>
</dbReference>
<dbReference type="Gene3D" id="1.10.10.10">
    <property type="entry name" value="Winged helix-like DNA-binding domain superfamily/Winged helix DNA-binding domain"/>
    <property type="match status" value="1"/>
</dbReference>
<dbReference type="SUPFAM" id="SSF53850">
    <property type="entry name" value="Periplasmic binding protein-like II"/>
    <property type="match status" value="1"/>
</dbReference>
<protein>
    <submittedName>
        <fullName evidence="6">Transcriptional regulator, LysR family</fullName>
    </submittedName>
</protein>
<dbReference type="Pfam" id="PF00126">
    <property type="entry name" value="HTH_1"/>
    <property type="match status" value="1"/>
</dbReference>
<dbReference type="AlphaFoldDB" id="A0A3B0ZV03"/>
<sequence>MDIANLQAFVAVAKYRSFSIASKKLFLTQPAISKRISGLETQLGARLFDRINRKISLTQAGLSLLPRAHQLILDIEDCKRAVTNLSSQVSGTLSIGTSHHIGLHRLPPVLSQFTSNHPNVELNLQFMDSEAACREIVQGNLEMAIVTLPLLAIDDIHTKLIWPDPLSVIVTKQHPLANLKTVSLKQLAEHNAVLPAQGTFTREIIEDVMSTQNIQLKVNLTTNYLETINMLVSVGLGWSILPNKMLSNDIKTINVKGLNISRQLGIVWHSKRTLSNAASSMHTILENQLKK</sequence>
<dbReference type="Pfam" id="PF03466">
    <property type="entry name" value="LysR_substrate"/>
    <property type="match status" value="1"/>
</dbReference>
<dbReference type="CDD" id="cd05466">
    <property type="entry name" value="PBP2_LTTR_substrate"/>
    <property type="match status" value="1"/>
</dbReference>
<evidence type="ECO:0000256" key="4">
    <source>
        <dbReference type="ARBA" id="ARBA00023163"/>
    </source>
</evidence>
<dbReference type="PANTHER" id="PTHR30126:SF81">
    <property type="entry name" value="HTH-TYPE TRANSCRIPTIONAL REGULATOR ILVY"/>
    <property type="match status" value="1"/>
</dbReference>
<evidence type="ECO:0000256" key="3">
    <source>
        <dbReference type="ARBA" id="ARBA00023125"/>
    </source>
</evidence>
<accession>A0A3B0ZV03</accession>
<dbReference type="GO" id="GO:0003700">
    <property type="term" value="F:DNA-binding transcription factor activity"/>
    <property type="evidence" value="ECO:0007669"/>
    <property type="project" value="InterPro"/>
</dbReference>
<dbReference type="EMBL" id="UOFS01000013">
    <property type="protein sequence ID" value="VAW93040.1"/>
    <property type="molecule type" value="Genomic_DNA"/>
</dbReference>
<keyword evidence="4" id="KW-0804">Transcription</keyword>
<dbReference type="PROSITE" id="PS50931">
    <property type="entry name" value="HTH_LYSR"/>
    <property type="match status" value="1"/>
</dbReference>
<keyword evidence="3" id="KW-0238">DNA-binding</keyword>
<comment type="similarity">
    <text evidence="1">Belongs to the LysR transcriptional regulatory family.</text>
</comment>
<dbReference type="PRINTS" id="PR00039">
    <property type="entry name" value="HTHLYSR"/>
</dbReference>
<dbReference type="PANTHER" id="PTHR30126">
    <property type="entry name" value="HTH-TYPE TRANSCRIPTIONAL REGULATOR"/>
    <property type="match status" value="1"/>
</dbReference>
<dbReference type="InterPro" id="IPR005119">
    <property type="entry name" value="LysR_subst-bd"/>
</dbReference>
<name>A0A3B0ZV03_9ZZZZ</name>